<evidence type="ECO:0000256" key="3">
    <source>
        <dbReference type="SAM" id="MobiDB-lite"/>
    </source>
</evidence>
<keyword evidence="5" id="KW-1185">Reference proteome</keyword>
<dbReference type="PANTHER" id="PTHR15074:SF5">
    <property type="entry name" value="5-METHYLCYTOSINE G_T MISMATCH-SPECIFIC DNA GLYCOSYLASE"/>
    <property type="match status" value="1"/>
</dbReference>
<reference evidence="4" key="1">
    <citation type="journal article" date="2020" name="Mol. Plant Microbe Interact.">
        <title>Genome Sequence of the Biocontrol Agent Coniothyrium minitans strain Conio (IMI 134523).</title>
        <authorList>
            <person name="Patel D."/>
            <person name="Shittu T.A."/>
            <person name="Baroncelli R."/>
            <person name="Muthumeenakshi S."/>
            <person name="Osborne T.H."/>
            <person name="Janganan T.K."/>
            <person name="Sreenivasaprasad S."/>
        </authorList>
    </citation>
    <scope>NUCLEOTIDE SEQUENCE</scope>
    <source>
        <strain evidence="4">Conio</strain>
    </source>
</reference>
<feature type="compositionally biased region" description="Basic and acidic residues" evidence="3">
    <location>
        <begin position="190"/>
        <end position="200"/>
    </location>
</feature>
<keyword evidence="2" id="KW-0539">Nucleus</keyword>
<feature type="compositionally biased region" description="Pro residues" evidence="3">
    <location>
        <begin position="159"/>
        <end position="170"/>
    </location>
</feature>
<comment type="subcellular location">
    <subcellularLocation>
        <location evidence="1">Nucleus</location>
    </subcellularLocation>
</comment>
<dbReference type="InterPro" id="IPR045138">
    <property type="entry name" value="MeCP2/MBD4"/>
</dbReference>
<dbReference type="OrthoDB" id="5373744at2759"/>
<evidence type="ECO:0000313" key="5">
    <source>
        <dbReference type="Proteomes" id="UP000756921"/>
    </source>
</evidence>
<feature type="compositionally biased region" description="Pro residues" evidence="3">
    <location>
        <begin position="258"/>
        <end position="270"/>
    </location>
</feature>
<dbReference type="Proteomes" id="UP000756921">
    <property type="component" value="Unassembled WGS sequence"/>
</dbReference>
<evidence type="ECO:0000313" key="4">
    <source>
        <dbReference type="EMBL" id="KAF9730361.1"/>
    </source>
</evidence>
<protein>
    <submittedName>
        <fullName evidence="4">5-methylcytosine g t mismatch-specific dna</fullName>
    </submittedName>
</protein>
<feature type="compositionally biased region" description="Low complexity" evidence="3">
    <location>
        <begin position="294"/>
        <end position="310"/>
    </location>
</feature>
<feature type="compositionally biased region" description="Polar residues" evidence="3">
    <location>
        <begin position="234"/>
        <end position="245"/>
    </location>
</feature>
<feature type="compositionally biased region" description="Basic and acidic residues" evidence="3">
    <location>
        <begin position="13"/>
        <end position="39"/>
    </location>
</feature>
<feature type="compositionally biased region" description="Basic residues" evidence="3">
    <location>
        <begin position="859"/>
        <end position="872"/>
    </location>
</feature>
<feature type="compositionally biased region" description="Polar residues" evidence="3">
    <location>
        <begin position="107"/>
        <end position="127"/>
    </location>
</feature>
<proteinExistence type="predicted"/>
<feature type="compositionally biased region" description="Low complexity" evidence="3">
    <location>
        <begin position="45"/>
        <end position="62"/>
    </location>
</feature>
<dbReference type="AlphaFoldDB" id="A0A9P6KL75"/>
<feature type="compositionally biased region" description="Polar residues" evidence="3">
    <location>
        <begin position="324"/>
        <end position="348"/>
    </location>
</feature>
<feature type="compositionally biased region" description="Basic and acidic residues" evidence="3">
    <location>
        <begin position="129"/>
        <end position="140"/>
    </location>
</feature>
<gene>
    <name evidence="4" type="ORF">PMIN01_11230</name>
</gene>
<sequence>MLSASESSRRRKKESEGERRSPKSKDRDRDKDREKDRERHRSSKSRPSGSSRKPRSSASNNASREDVTELADRPPKERTRTSSTSTSTSAPKPLKMGLVPEMDRRSSLGTSSLNASRTSLGYPTLSRTHAKENIYKREEPPATPEPTDGSDDHKENKSPPAPTRPPPSPPLTATNGADLRKTASRNSMRRNVDELHRDMAPGRQSVDSGTRLTPDPRAGAASRSSIRDADIDSTEFTSTTSSHPSTVRVKAPKAAPTRAPPPPPKAPPPRTKTASPSDAKPPGRAPSTTVGARSQQSSQVTQSTSSEFTSIPPERQPSRRVDHSPTNSEVSPDSVADSSPRTPTQHSVLPTPFSAKQAPPRRTVEIITDPLSRAQSVDSYNDSPLTPPPPPPPPALMDPPRVDYLLQNGGLKQPVPRTLLAAMDGTPVPAYSQYMSPRISGPQTHDAHTVFNPLKKLLDDYNAVMDTSGSLAVATGYRSVARRLLDRLEAVFARNISSEQCPCVMCLDVPIREDQAGVNWGEILELVSGRCDLPSWPPIDTAQPSGLGIADLEPPCQRIDVDVPEQYKEHYQQQARKTKVSVQSWLSNNQDAIPEDADDETLTFAMLTRLEQPQRPLFYAVLWGMDTMPHPRTAKDPRPTPPYITKAALALQRLYRLYQLPRDQLVTMYMLRNPDMHNTLATLAAVTKHEWEILVSGRFDGFLWSGAEPSPNASRTPSGEVPTLGNPQRFASPFGAPMSPRPGSARPGSVRPASGGPAPVQIDEETEIAVLAEVEREIYLGMEAMEDAFEALHIAAENVRRRLRERGASLSMVAQSRRPADIEVRMGTPASVVGEESWGAGEDGRSEIGPDDSASNVSHNRRRRGHRERMRVRTPAVVDEGEEGSSIAERVRRKY</sequence>
<feature type="compositionally biased region" description="Polar residues" evidence="3">
    <location>
        <begin position="373"/>
        <end position="383"/>
    </location>
</feature>
<dbReference type="EMBL" id="WJXW01000014">
    <property type="protein sequence ID" value="KAF9730361.1"/>
    <property type="molecule type" value="Genomic_DNA"/>
</dbReference>
<feature type="region of interest" description="Disordered" evidence="3">
    <location>
        <begin position="709"/>
        <end position="764"/>
    </location>
</feature>
<evidence type="ECO:0000256" key="1">
    <source>
        <dbReference type="ARBA" id="ARBA00004123"/>
    </source>
</evidence>
<name>A0A9P6KL75_9PLEO</name>
<evidence type="ECO:0000256" key="2">
    <source>
        <dbReference type="ARBA" id="ARBA00023242"/>
    </source>
</evidence>
<feature type="compositionally biased region" description="Pro residues" evidence="3">
    <location>
        <begin position="385"/>
        <end position="396"/>
    </location>
</feature>
<dbReference type="PANTHER" id="PTHR15074">
    <property type="entry name" value="METHYL-CPG-BINDING PROTEIN"/>
    <property type="match status" value="1"/>
</dbReference>
<feature type="compositionally biased region" description="Basic and acidic residues" evidence="3">
    <location>
        <begin position="63"/>
        <end position="80"/>
    </location>
</feature>
<dbReference type="GO" id="GO:0003677">
    <property type="term" value="F:DNA binding"/>
    <property type="evidence" value="ECO:0007669"/>
    <property type="project" value="InterPro"/>
</dbReference>
<comment type="caution">
    <text evidence="4">The sequence shown here is derived from an EMBL/GenBank/DDBJ whole genome shotgun (WGS) entry which is preliminary data.</text>
</comment>
<organism evidence="4 5">
    <name type="scientific">Paraphaeosphaeria minitans</name>
    <dbReference type="NCBI Taxonomy" id="565426"/>
    <lineage>
        <taxon>Eukaryota</taxon>
        <taxon>Fungi</taxon>
        <taxon>Dikarya</taxon>
        <taxon>Ascomycota</taxon>
        <taxon>Pezizomycotina</taxon>
        <taxon>Dothideomycetes</taxon>
        <taxon>Pleosporomycetidae</taxon>
        <taxon>Pleosporales</taxon>
        <taxon>Massarineae</taxon>
        <taxon>Didymosphaeriaceae</taxon>
        <taxon>Paraphaeosphaeria</taxon>
    </lineage>
</organism>
<dbReference type="GO" id="GO:0005634">
    <property type="term" value="C:nucleus"/>
    <property type="evidence" value="ECO:0007669"/>
    <property type="project" value="UniProtKB-SubCell"/>
</dbReference>
<feature type="region of interest" description="Disordered" evidence="3">
    <location>
        <begin position="834"/>
        <end position="895"/>
    </location>
</feature>
<feature type="region of interest" description="Disordered" evidence="3">
    <location>
        <begin position="1"/>
        <end position="396"/>
    </location>
</feature>
<accession>A0A9P6KL75</accession>